<name>A0A7Y9LNN7_9BURK</name>
<dbReference type="RefSeq" id="WP_179586959.1">
    <property type="nucleotide sequence ID" value="NZ_JACBYR010000001.1"/>
</dbReference>
<evidence type="ECO:0000313" key="1">
    <source>
        <dbReference type="EMBL" id="NYE83368.1"/>
    </source>
</evidence>
<sequence>MDDDTRDCAVRWANSLRLTFPAGIPVHASCDGAGPVNTMLRHIARNSCARIFLPGGGIQHLTDMRRSPFDLCALEWRQDGPKGVSAADAVTMVWPERIAFHCPAHKPRLAYFMLQVGPMDFGGDPARPLREDVAQRWDGTFQPLDELQERAIFEGIPFPHGTRRVTRYVKAATFIICSRVSDYNEVDLPGAAADTSPPDEYAQLLIRLRSTRSS</sequence>
<gene>
    <name evidence="1" type="ORF">FHW18_002639</name>
</gene>
<reference evidence="1 2" key="1">
    <citation type="submission" date="2020-07" db="EMBL/GenBank/DDBJ databases">
        <title>Genomic Encyclopedia of Type Strains, Phase IV (KMG-V): Genome sequencing to study the core and pangenomes of soil and plant-associated prokaryotes.</title>
        <authorList>
            <person name="Whitman W."/>
        </authorList>
    </citation>
    <scope>NUCLEOTIDE SEQUENCE [LARGE SCALE GENOMIC DNA]</scope>
    <source>
        <strain evidence="1 2">SAS40</strain>
    </source>
</reference>
<keyword evidence="2" id="KW-1185">Reference proteome</keyword>
<protein>
    <submittedName>
        <fullName evidence="1">Uncharacterized protein</fullName>
    </submittedName>
</protein>
<dbReference type="AlphaFoldDB" id="A0A7Y9LNN7"/>
<dbReference type="EMBL" id="JACBYR010000001">
    <property type="protein sequence ID" value="NYE83368.1"/>
    <property type="molecule type" value="Genomic_DNA"/>
</dbReference>
<evidence type="ECO:0000313" key="2">
    <source>
        <dbReference type="Proteomes" id="UP000542125"/>
    </source>
</evidence>
<organism evidence="1 2">
    <name type="scientific">Pigmentiphaga litoralis</name>
    <dbReference type="NCBI Taxonomy" id="516702"/>
    <lineage>
        <taxon>Bacteria</taxon>
        <taxon>Pseudomonadati</taxon>
        <taxon>Pseudomonadota</taxon>
        <taxon>Betaproteobacteria</taxon>
        <taxon>Burkholderiales</taxon>
        <taxon>Alcaligenaceae</taxon>
        <taxon>Pigmentiphaga</taxon>
    </lineage>
</organism>
<comment type="caution">
    <text evidence="1">The sequence shown here is derived from an EMBL/GenBank/DDBJ whole genome shotgun (WGS) entry which is preliminary data.</text>
</comment>
<accession>A0A7Y9LNN7</accession>
<dbReference type="Proteomes" id="UP000542125">
    <property type="component" value="Unassembled WGS sequence"/>
</dbReference>
<proteinExistence type="predicted"/>